<dbReference type="GO" id="GO:0016853">
    <property type="term" value="F:isomerase activity"/>
    <property type="evidence" value="ECO:0007669"/>
    <property type="project" value="UniProtKB-KW"/>
</dbReference>
<dbReference type="eggNOG" id="COG1082">
    <property type="taxonomic scope" value="Bacteria"/>
</dbReference>
<dbReference type="InterPro" id="IPR036237">
    <property type="entry name" value="Xyl_isomerase-like_sf"/>
</dbReference>
<reference evidence="3" key="1">
    <citation type="submission" date="2013-03" db="EMBL/GenBank/DDBJ databases">
        <title>Genome sequence of Chthonomonas calidirosea, the first sequenced genome from the Armatimonadetes phylum (formally candidate division OP10).</title>
        <authorList>
            <person name="Lee K.C.Y."/>
            <person name="Morgan X.C."/>
            <person name="Dunfield P.F."/>
            <person name="Tamas I."/>
            <person name="Houghton K.M."/>
            <person name="Vyssotski M."/>
            <person name="Ryan J.L.J."/>
            <person name="Lagutin K."/>
            <person name="McDonald I.R."/>
            <person name="Stott M.B."/>
        </authorList>
    </citation>
    <scope>NUCLEOTIDE SEQUENCE [LARGE SCALE GENOMIC DNA]</scope>
    <source>
        <strain evidence="3">DSM 23976 / ICMP 18418 / T49</strain>
    </source>
</reference>
<dbReference type="RefSeq" id="WP_016481679.1">
    <property type="nucleotide sequence ID" value="NC_021487.1"/>
</dbReference>
<protein>
    <submittedName>
        <fullName evidence="2">Sugar phosphate isomerases/epimerases</fullName>
    </submittedName>
</protein>
<keyword evidence="3" id="KW-1185">Reference proteome</keyword>
<evidence type="ECO:0000259" key="1">
    <source>
        <dbReference type="Pfam" id="PF01261"/>
    </source>
</evidence>
<feature type="domain" description="Xylose isomerase-like TIM barrel" evidence="1">
    <location>
        <begin position="27"/>
        <end position="274"/>
    </location>
</feature>
<dbReference type="KEGG" id="ccz:CCALI_00279"/>
<dbReference type="SUPFAM" id="SSF51658">
    <property type="entry name" value="Xylose isomerase-like"/>
    <property type="match status" value="1"/>
</dbReference>
<evidence type="ECO:0000313" key="3">
    <source>
        <dbReference type="Proteomes" id="UP000014227"/>
    </source>
</evidence>
<dbReference type="HOGENOM" id="CLU_061796_2_0_0"/>
<dbReference type="InParanoid" id="S0ESC0"/>
<gene>
    <name evidence="2" type="ORF">CCALI_00279</name>
</gene>
<dbReference type="AlphaFoldDB" id="S0ESC0"/>
<dbReference type="PANTHER" id="PTHR12110">
    <property type="entry name" value="HYDROXYPYRUVATE ISOMERASE"/>
    <property type="match status" value="1"/>
</dbReference>
<dbReference type="Gene3D" id="3.20.20.150">
    <property type="entry name" value="Divalent-metal-dependent TIM barrel enzymes"/>
    <property type="match status" value="1"/>
</dbReference>
<dbReference type="Proteomes" id="UP000014227">
    <property type="component" value="Chromosome I"/>
</dbReference>
<sequence length="282" mass="31820">MFVGILTAPFSGEPLEVVAAFAGEHRFGSLEIVAGPGSKHIDTNNFTPERAKEVLTLMEKRNLRISSLAAYTDLTAADPERRRTNIQTVYNAISIAKMLGVDVVCTMAGLPPNGKDRMKTIEEDCTVVFPPLLEHAEKNGVKLALENWTATNIQNLAHWKRLFELIPNKNFGLNFDPSHLVWQGIDYIEAVDRFADRIFHTHGKDTEIKEHVKREVGILGHGWWRYVIPGLGVIRWGEYIAALRRNGYDGVISIEHEDSAVEREEGFLIGKKYLDQFIAYYA</sequence>
<organism evidence="2 3">
    <name type="scientific">Chthonomonas calidirosea (strain DSM 23976 / ICMP 18418 / T49)</name>
    <dbReference type="NCBI Taxonomy" id="1303518"/>
    <lineage>
        <taxon>Bacteria</taxon>
        <taxon>Bacillati</taxon>
        <taxon>Armatimonadota</taxon>
        <taxon>Chthonomonadia</taxon>
        <taxon>Chthonomonadales</taxon>
        <taxon>Chthonomonadaceae</taxon>
        <taxon>Chthonomonas</taxon>
    </lineage>
</organism>
<dbReference type="InterPro" id="IPR050312">
    <property type="entry name" value="IolE/XylAMocC-like"/>
</dbReference>
<dbReference type="EMBL" id="HF951689">
    <property type="protein sequence ID" value="CCW34116.1"/>
    <property type="molecule type" value="Genomic_DNA"/>
</dbReference>
<dbReference type="PATRIC" id="fig|1303518.3.peg.283"/>
<name>S0ESC0_CHTCT</name>
<dbReference type="OrthoDB" id="9779184at2"/>
<keyword evidence="2" id="KW-0413">Isomerase</keyword>
<dbReference type="PANTHER" id="PTHR12110:SF21">
    <property type="entry name" value="XYLOSE ISOMERASE-LIKE TIM BARREL DOMAIN-CONTAINING PROTEIN"/>
    <property type="match status" value="1"/>
</dbReference>
<dbReference type="InterPro" id="IPR013022">
    <property type="entry name" value="Xyl_isomerase-like_TIM-brl"/>
</dbReference>
<accession>S0ESC0</accession>
<dbReference type="Pfam" id="PF01261">
    <property type="entry name" value="AP_endonuc_2"/>
    <property type="match status" value="1"/>
</dbReference>
<proteinExistence type="predicted"/>
<dbReference type="STRING" id="454171.CP488_00878"/>
<evidence type="ECO:0000313" key="2">
    <source>
        <dbReference type="EMBL" id="CCW34116.1"/>
    </source>
</evidence>